<accession>A0A8D3CL05</accession>
<dbReference type="CDD" id="cd01650">
    <property type="entry name" value="RT_nLTR_like"/>
    <property type="match status" value="1"/>
</dbReference>
<dbReference type="PANTHER" id="PTHR19446">
    <property type="entry name" value="REVERSE TRANSCRIPTASES"/>
    <property type="match status" value="1"/>
</dbReference>
<evidence type="ECO:0000259" key="3">
    <source>
        <dbReference type="PROSITE" id="PS50878"/>
    </source>
</evidence>
<protein>
    <recommendedName>
        <fullName evidence="3">Reverse transcriptase domain-containing protein</fullName>
    </recommendedName>
</protein>
<evidence type="ECO:0000313" key="5">
    <source>
        <dbReference type="Proteomes" id="UP000694558"/>
    </source>
</evidence>
<feature type="transmembrane region" description="Helical" evidence="2">
    <location>
        <begin position="739"/>
        <end position="756"/>
    </location>
</feature>
<evidence type="ECO:0000256" key="1">
    <source>
        <dbReference type="SAM" id="MobiDB-lite"/>
    </source>
</evidence>
<keyword evidence="2" id="KW-0472">Membrane</keyword>
<evidence type="ECO:0000256" key="2">
    <source>
        <dbReference type="SAM" id="Phobius"/>
    </source>
</evidence>
<dbReference type="Ensembl" id="ENSSMAT00000077199.1">
    <property type="protein sequence ID" value="ENSSMAP00000047963.1"/>
    <property type="gene ID" value="ENSSMAG00000024538.1"/>
</dbReference>
<sequence>MEELTTAVHQMSSGKAPGIDGLSSDFFKQFWNFLGADFHSVLSECFRTGSLPVSCQRAVLSLLPKKGDLALLKNWRPVSLLCTDYKLLSRALSNRLKNILEIVVHSDQTYCIPDRTIMDNIFLMRDVIDLCKYHNLSVGIFSLDQEKAFDRVDHSYLFSALKAFGVGDGFLAWVGVLYRDAQCLVKMGAGLSRPIPVKRGIRQGCPLSGQLYSLAIEPLLCILRKRLSGLTVPGSLGLDQDFPALSVYADDVNILVSNQQDVQNVQDTLSLYERASSARVNWAKSEALWVGQGRDQVMPSLPGGLEWGQEGLKVLGVFLGSEGFQKKNWAGVKEKVCARLSKWKWLLPQLSYRGRALVVNNLVASTLWHKLIALTPPRGLIEEVQRSIVDFFWSGKHWIRAAALYLPVAEGGQGLINIQARIASFRLQSAQKLLFNCVPRWCDTARLLLRRAGRLGYDKHLFLLQLGDVDLTGLTPFYSSVLEAWQIFQVTRNVNETPGLWVFEEPLFFSNFLRTRTLQSASLRANLREAGCTKLGHLMRMTAASVNRLRETSNITSARLVHRVVEEVCAALPPTLRALAEDRTLCDQWSEGCEYRFPSLSITPAVGAWQEGGNQLLSFTTPHLVTFQEAGKKNLYQACVKTLTLNSLAGIEESRWTEFFGPDISPKGSWRSLYKLPVEKRTADLQWRIVHGAIATNRYRAHLDPELGEGCIFCSHSETLVHLFVQCPRLLPMFDLLKVWFQGLGEVFFLFVIYFWPKILCQEKDCAHSFKLFIWFCKIGHMADTKEPRPERGQCGTHAGSERVTESQTAGGTRLLCDDG</sequence>
<dbReference type="GeneTree" id="ENSGT00940000176278"/>
<dbReference type="PROSITE" id="PS50878">
    <property type="entry name" value="RT_POL"/>
    <property type="match status" value="1"/>
</dbReference>
<evidence type="ECO:0000313" key="4">
    <source>
        <dbReference type="Ensembl" id="ENSSMAP00000047963.1"/>
    </source>
</evidence>
<reference evidence="4" key="1">
    <citation type="submission" date="2023-05" db="EMBL/GenBank/DDBJ databases">
        <title>High-quality long-read genome of Scophthalmus maximus.</title>
        <authorList>
            <person name="Lien S."/>
            <person name="Martinez P."/>
        </authorList>
    </citation>
    <scope>NUCLEOTIDE SEQUENCE [LARGE SCALE GENOMIC DNA]</scope>
</reference>
<keyword evidence="2" id="KW-1133">Transmembrane helix</keyword>
<dbReference type="InterPro" id="IPR043502">
    <property type="entry name" value="DNA/RNA_pol_sf"/>
</dbReference>
<organism evidence="4 5">
    <name type="scientific">Scophthalmus maximus</name>
    <name type="common">Turbot</name>
    <name type="synonym">Psetta maxima</name>
    <dbReference type="NCBI Taxonomy" id="52904"/>
    <lineage>
        <taxon>Eukaryota</taxon>
        <taxon>Metazoa</taxon>
        <taxon>Chordata</taxon>
        <taxon>Craniata</taxon>
        <taxon>Vertebrata</taxon>
        <taxon>Euteleostomi</taxon>
        <taxon>Actinopterygii</taxon>
        <taxon>Neopterygii</taxon>
        <taxon>Teleostei</taxon>
        <taxon>Neoteleostei</taxon>
        <taxon>Acanthomorphata</taxon>
        <taxon>Carangaria</taxon>
        <taxon>Pleuronectiformes</taxon>
        <taxon>Pleuronectoidei</taxon>
        <taxon>Scophthalmidae</taxon>
        <taxon>Scophthalmus</taxon>
    </lineage>
</organism>
<dbReference type="Pfam" id="PF00078">
    <property type="entry name" value="RVT_1"/>
    <property type="match status" value="1"/>
</dbReference>
<dbReference type="SUPFAM" id="SSF56672">
    <property type="entry name" value="DNA/RNA polymerases"/>
    <property type="match status" value="1"/>
</dbReference>
<reference evidence="4" key="2">
    <citation type="submission" date="2025-08" db="UniProtKB">
        <authorList>
            <consortium name="Ensembl"/>
        </authorList>
    </citation>
    <scope>IDENTIFICATION</scope>
</reference>
<dbReference type="Proteomes" id="UP000694558">
    <property type="component" value="Chromosome 7"/>
</dbReference>
<proteinExistence type="predicted"/>
<dbReference type="InterPro" id="IPR000477">
    <property type="entry name" value="RT_dom"/>
</dbReference>
<name>A0A8D3CL05_SCOMX</name>
<feature type="region of interest" description="Disordered" evidence="1">
    <location>
        <begin position="786"/>
        <end position="812"/>
    </location>
</feature>
<feature type="domain" description="Reverse transcriptase" evidence="3">
    <location>
        <begin position="44"/>
        <end position="319"/>
    </location>
</feature>
<keyword evidence="2" id="KW-0812">Transmembrane</keyword>
<dbReference type="AlphaFoldDB" id="A0A8D3CL05"/>